<protein>
    <submittedName>
        <fullName evidence="1">Adenosylcobinamide amidohydrolase, CbiZ</fullName>
    </submittedName>
</protein>
<dbReference type="PANTHER" id="PTHR35336:SF5">
    <property type="entry name" value="ADENOSYLCOBINAMIDE AMIDOHYDROLASE"/>
    <property type="match status" value="1"/>
</dbReference>
<keyword evidence="1" id="KW-0378">Hydrolase</keyword>
<dbReference type="InterPro" id="IPR052209">
    <property type="entry name" value="CbiZ"/>
</dbReference>
<gene>
    <name evidence="1" type="ORF">EHLA_2015</name>
</gene>
<dbReference type="GO" id="GO:0016787">
    <property type="term" value="F:hydrolase activity"/>
    <property type="evidence" value="ECO:0007669"/>
    <property type="project" value="UniProtKB-KW"/>
</dbReference>
<organism evidence="1 2">
    <name type="scientific">Anaerobutyricum hallii</name>
    <dbReference type="NCBI Taxonomy" id="39488"/>
    <lineage>
        <taxon>Bacteria</taxon>
        <taxon>Bacillati</taxon>
        <taxon>Bacillota</taxon>
        <taxon>Clostridia</taxon>
        <taxon>Lachnospirales</taxon>
        <taxon>Lachnospiraceae</taxon>
        <taxon>Anaerobutyricum</taxon>
    </lineage>
</organism>
<evidence type="ECO:0000313" key="2">
    <source>
        <dbReference type="Proteomes" id="UP000217549"/>
    </source>
</evidence>
<keyword evidence="2" id="KW-1185">Reference proteome</keyword>
<dbReference type="AlphaFoldDB" id="A0A285PSQ8"/>
<dbReference type="InterPro" id="IPR002808">
    <property type="entry name" value="AdoCbi_amidolase"/>
</dbReference>
<name>A0A285PSQ8_9FIRM</name>
<dbReference type="PANTHER" id="PTHR35336">
    <property type="entry name" value="ADENOSYLCOBINAMIDE AMIDOHYDROLASE"/>
    <property type="match status" value="1"/>
</dbReference>
<dbReference type="EMBL" id="LT907978">
    <property type="protein sequence ID" value="SOB72648.1"/>
    <property type="molecule type" value="Genomic_DNA"/>
</dbReference>
<evidence type="ECO:0000313" key="1">
    <source>
        <dbReference type="EMBL" id="SOB72648.1"/>
    </source>
</evidence>
<sequence length="374" mass="41091">MKIYDFSNGDELHHYKKALVLTFRGSRDVLSTGPDNGGFRKDLEAVFNVDINPGAGMGCVMRGKTYEEHMNVIVIEDLGLDPSHCSGLCTAASMDNVSIQTMKYEECAPFSVTAIVTAGIEHNGGRVGEPALWHETGEEFCQVKPGTINILLHIDANLDAGTLARTVVTCTEAKVAAIQELQAPSCSSRGIATGSGTDGVIVISNPESATKLTNAGKNSKLGEYIGKTVMRAVKEALSLQSGLNPKGQHDIICRMGRFGVTEDALWEYYKEQGKGTLSRAEFMDRLDRKRKDSRLVTNASLYAHLLDQLDWGLLDAGEVWQAAKELLVFPDLEKQETAEKVPEELPEKIQVDKEATIQWMIEQYVNALSYFKEI</sequence>
<proteinExistence type="predicted"/>
<dbReference type="Pfam" id="PF01955">
    <property type="entry name" value="CbiZ"/>
    <property type="match status" value="1"/>
</dbReference>
<dbReference type="Proteomes" id="UP000217549">
    <property type="component" value="Chromosome I"/>
</dbReference>
<dbReference type="RefSeq" id="WP_096240604.1">
    <property type="nucleotide sequence ID" value="NZ_LT907978.1"/>
</dbReference>
<dbReference type="KEGG" id="ehl:EHLA_2015"/>
<reference evidence="2" key="1">
    <citation type="submission" date="2017-09" db="EMBL/GenBank/DDBJ databases">
        <authorList>
            <person name="Shetty A S."/>
        </authorList>
    </citation>
    <scope>NUCLEOTIDE SEQUENCE [LARGE SCALE GENOMIC DNA]</scope>
</reference>
<accession>A0A285PSQ8</accession>